<comment type="caution">
    <text evidence="1">The sequence shown here is derived from an EMBL/GenBank/DDBJ whole genome shotgun (WGS) entry which is preliminary data.</text>
</comment>
<organism evidence="1 2">
    <name type="scientific">Acrocarpospora phusangensis</name>
    <dbReference type="NCBI Taxonomy" id="1070424"/>
    <lineage>
        <taxon>Bacteria</taxon>
        <taxon>Bacillati</taxon>
        <taxon>Actinomycetota</taxon>
        <taxon>Actinomycetes</taxon>
        <taxon>Streptosporangiales</taxon>
        <taxon>Streptosporangiaceae</taxon>
        <taxon>Acrocarpospora</taxon>
    </lineage>
</organism>
<evidence type="ECO:0000313" key="2">
    <source>
        <dbReference type="Proteomes" id="UP000640052"/>
    </source>
</evidence>
<dbReference type="AlphaFoldDB" id="A0A919UPT6"/>
<protein>
    <submittedName>
        <fullName evidence="1">Uncharacterized protein</fullName>
    </submittedName>
</protein>
<proteinExistence type="predicted"/>
<sequence length="60" mass="6696">MKVRTTIRPDQELDVDEAEYTDLQRQGLLLPGIHAEQFDIAEQVASEAAKPKSASKKEAE</sequence>
<keyword evidence="2" id="KW-1185">Reference proteome</keyword>
<dbReference type="EMBL" id="BOOA01000035">
    <property type="protein sequence ID" value="GIH26072.1"/>
    <property type="molecule type" value="Genomic_DNA"/>
</dbReference>
<accession>A0A919UPT6</accession>
<dbReference type="RefSeq" id="WP_204042763.1">
    <property type="nucleotide sequence ID" value="NZ_BOOA01000035.1"/>
</dbReference>
<gene>
    <name evidence="1" type="ORF">Aph01nite_43820</name>
</gene>
<evidence type="ECO:0000313" key="1">
    <source>
        <dbReference type="EMBL" id="GIH26072.1"/>
    </source>
</evidence>
<name>A0A919UPT6_9ACTN</name>
<dbReference type="Proteomes" id="UP000640052">
    <property type="component" value="Unassembled WGS sequence"/>
</dbReference>
<reference evidence="1" key="1">
    <citation type="submission" date="2021-01" db="EMBL/GenBank/DDBJ databases">
        <title>Whole genome shotgun sequence of Acrocarpospora phusangensis NBRC 108782.</title>
        <authorList>
            <person name="Komaki H."/>
            <person name="Tamura T."/>
        </authorList>
    </citation>
    <scope>NUCLEOTIDE SEQUENCE</scope>
    <source>
        <strain evidence="1">NBRC 108782</strain>
    </source>
</reference>